<dbReference type="PROSITE" id="PS51094">
    <property type="entry name" value="PTS_EIIA_TYPE_2"/>
    <property type="match status" value="1"/>
</dbReference>
<dbReference type="NCBIfam" id="TIGR00848">
    <property type="entry name" value="fruA"/>
    <property type="match status" value="1"/>
</dbReference>
<organism evidence="7 8">
    <name type="scientific">Clostridium intestinale DSM 6191</name>
    <dbReference type="NCBI Taxonomy" id="1121320"/>
    <lineage>
        <taxon>Bacteria</taxon>
        <taxon>Bacillati</taxon>
        <taxon>Bacillota</taxon>
        <taxon>Clostridia</taxon>
        <taxon>Eubacteriales</taxon>
        <taxon>Clostridiaceae</taxon>
        <taxon>Clostridium</taxon>
    </lineage>
</organism>
<proteinExistence type="predicted"/>
<dbReference type="PANTHER" id="PTHR47738">
    <property type="entry name" value="PTS SYSTEM FRUCTOSE-LIKE EIIA COMPONENT-RELATED"/>
    <property type="match status" value="1"/>
</dbReference>
<dbReference type="Pfam" id="PF00359">
    <property type="entry name" value="PTS_EIIA_2"/>
    <property type="match status" value="1"/>
</dbReference>
<keyword evidence="2" id="KW-0597">Phosphoprotein</keyword>
<dbReference type="Proteomes" id="UP000184241">
    <property type="component" value="Unassembled WGS sequence"/>
</dbReference>
<dbReference type="InterPro" id="IPR002178">
    <property type="entry name" value="PTS_EIIA_type-2_dom"/>
</dbReference>
<feature type="domain" description="PTS EIIA type-2" evidence="6">
    <location>
        <begin position="1"/>
        <end position="144"/>
    </location>
</feature>
<reference evidence="7 8" key="1">
    <citation type="submission" date="2016-11" db="EMBL/GenBank/DDBJ databases">
        <authorList>
            <person name="Jaros S."/>
            <person name="Januszkiewicz K."/>
            <person name="Wedrychowicz H."/>
        </authorList>
    </citation>
    <scope>NUCLEOTIDE SEQUENCE [LARGE SCALE GENOMIC DNA]</scope>
    <source>
        <strain evidence="7 8">DSM 6191</strain>
    </source>
</reference>
<sequence length="149" mass="17303">MINKDLIILDSYLETKEEIIQFLSEKAYNLEYTNSLDSFIEAVRKREEEFSTAVGYGVSIPHGKSEAVNEAFIAFLRLKNPILWDDEGHGPVKLVFLLGVPESKKETLHLKILAQISRKLMDEEFRNNLVEENEKKVYELLMQIEENIK</sequence>
<evidence type="ECO:0000313" key="8">
    <source>
        <dbReference type="Proteomes" id="UP000184241"/>
    </source>
</evidence>
<dbReference type="CDD" id="cd00211">
    <property type="entry name" value="PTS_IIA_fru"/>
    <property type="match status" value="1"/>
</dbReference>
<gene>
    <name evidence="7" type="ORF">SAMN02745941_01065</name>
</gene>
<dbReference type="EMBL" id="FQXU01000004">
    <property type="protein sequence ID" value="SHH86157.1"/>
    <property type="molecule type" value="Genomic_DNA"/>
</dbReference>
<dbReference type="InterPro" id="IPR004715">
    <property type="entry name" value="PTS_IIA_fruc"/>
</dbReference>
<keyword evidence="4" id="KW-0808">Transferase</keyword>
<dbReference type="RefSeq" id="WP_073017444.1">
    <property type="nucleotide sequence ID" value="NZ_FQXU01000004.1"/>
</dbReference>
<protein>
    <submittedName>
        <fullName evidence="7">PTS system IIA component, Fru family (TC 4.A.2)</fullName>
    </submittedName>
</protein>
<dbReference type="GO" id="GO:0008982">
    <property type="term" value="F:protein-N(PI)-phosphohistidine-sugar phosphotransferase activity"/>
    <property type="evidence" value="ECO:0007669"/>
    <property type="project" value="InterPro"/>
</dbReference>
<dbReference type="GO" id="GO:0016020">
    <property type="term" value="C:membrane"/>
    <property type="evidence" value="ECO:0007669"/>
    <property type="project" value="InterPro"/>
</dbReference>
<dbReference type="SUPFAM" id="SSF55804">
    <property type="entry name" value="Phoshotransferase/anion transport protein"/>
    <property type="match status" value="1"/>
</dbReference>
<dbReference type="GO" id="GO:0009401">
    <property type="term" value="P:phosphoenolpyruvate-dependent sugar phosphotransferase system"/>
    <property type="evidence" value="ECO:0007669"/>
    <property type="project" value="UniProtKB-KW"/>
</dbReference>
<evidence type="ECO:0000256" key="3">
    <source>
        <dbReference type="ARBA" id="ARBA00022597"/>
    </source>
</evidence>
<evidence type="ECO:0000256" key="1">
    <source>
        <dbReference type="ARBA" id="ARBA00022448"/>
    </source>
</evidence>
<accession>A0A1M5WFE7</accession>
<dbReference type="AlphaFoldDB" id="A0A1M5WFE7"/>
<name>A0A1M5WFE7_9CLOT</name>
<keyword evidence="3" id="KW-0762">Sugar transport</keyword>
<keyword evidence="5" id="KW-0598">Phosphotransferase system</keyword>
<evidence type="ECO:0000256" key="4">
    <source>
        <dbReference type="ARBA" id="ARBA00022679"/>
    </source>
</evidence>
<dbReference type="InterPro" id="IPR016152">
    <property type="entry name" value="PTrfase/Anion_transptr"/>
</dbReference>
<evidence type="ECO:0000313" key="7">
    <source>
        <dbReference type="EMBL" id="SHH86157.1"/>
    </source>
</evidence>
<evidence type="ECO:0000256" key="2">
    <source>
        <dbReference type="ARBA" id="ARBA00022553"/>
    </source>
</evidence>
<evidence type="ECO:0000256" key="5">
    <source>
        <dbReference type="ARBA" id="ARBA00022683"/>
    </source>
</evidence>
<evidence type="ECO:0000259" key="6">
    <source>
        <dbReference type="PROSITE" id="PS51094"/>
    </source>
</evidence>
<dbReference type="Gene3D" id="3.40.930.10">
    <property type="entry name" value="Mannitol-specific EII, Chain A"/>
    <property type="match status" value="1"/>
</dbReference>
<dbReference type="InterPro" id="IPR051541">
    <property type="entry name" value="PTS_SugarTrans_NitroReg"/>
</dbReference>
<dbReference type="PANTHER" id="PTHR47738:SF2">
    <property type="entry name" value="PTS SYSTEM FRUCTOSE-LIKE EIIA COMPONENT"/>
    <property type="match status" value="1"/>
</dbReference>
<keyword evidence="1" id="KW-0813">Transport</keyword>